<evidence type="ECO:0000256" key="3">
    <source>
        <dbReference type="ARBA" id="ARBA00022490"/>
    </source>
</evidence>
<name>A0A852VPK1_9BACT</name>
<comment type="caution">
    <text evidence="15">The sequence shown here is derived from an EMBL/GenBank/DDBJ whole genome shotgun (WGS) entry which is preliminary data.</text>
</comment>
<proteinExistence type="inferred from homology"/>
<feature type="active site" evidence="14">
    <location>
        <position position="51"/>
    </location>
</feature>
<evidence type="ECO:0000256" key="12">
    <source>
        <dbReference type="ARBA" id="ARBA00066335"/>
    </source>
</evidence>
<dbReference type="EMBL" id="JACCCU010000003">
    <property type="protein sequence ID" value="NYF91985.1"/>
    <property type="molecule type" value="Genomic_DNA"/>
</dbReference>
<protein>
    <recommendedName>
        <fullName evidence="13 14">ATP-dependent protease subunit HslV</fullName>
        <ecNumber evidence="12 14">3.4.25.2</ecNumber>
    </recommendedName>
</protein>
<keyword evidence="8 14" id="KW-0378">Hydrolase</keyword>
<dbReference type="InterPro" id="IPR029055">
    <property type="entry name" value="Ntn_hydrolases_N"/>
</dbReference>
<feature type="binding site" evidence="14">
    <location>
        <position position="212"/>
    </location>
    <ligand>
        <name>Na(+)</name>
        <dbReference type="ChEBI" id="CHEBI:29101"/>
    </ligand>
</feature>
<evidence type="ECO:0000256" key="6">
    <source>
        <dbReference type="ARBA" id="ARBA00022698"/>
    </source>
</evidence>
<evidence type="ECO:0000256" key="4">
    <source>
        <dbReference type="ARBA" id="ARBA00022533"/>
    </source>
</evidence>
<dbReference type="InterPro" id="IPR022281">
    <property type="entry name" value="ATP-dep_Prtase_HsIV_su"/>
</dbReference>
<keyword evidence="5 14" id="KW-0645">Protease</keyword>
<dbReference type="Gene3D" id="3.60.20.10">
    <property type="entry name" value="Glutamine Phosphoribosylpyrophosphate, subunit 1, domain 1"/>
    <property type="match status" value="1"/>
</dbReference>
<dbReference type="InterPro" id="IPR023333">
    <property type="entry name" value="Proteasome_suB-type"/>
</dbReference>
<evidence type="ECO:0000256" key="7">
    <source>
        <dbReference type="ARBA" id="ARBA00022723"/>
    </source>
</evidence>
<gene>
    <name evidence="14" type="primary">hslV</name>
    <name evidence="15" type="ORF">HDF08_004104</name>
</gene>
<keyword evidence="3 14" id="KW-0963">Cytoplasm</keyword>
<comment type="function">
    <text evidence="14">Protease subunit of a proteasome-like degradation complex believed to be a general protein degrading machinery.</text>
</comment>
<evidence type="ECO:0000256" key="8">
    <source>
        <dbReference type="ARBA" id="ARBA00022801"/>
    </source>
</evidence>
<dbReference type="PANTHER" id="PTHR32194">
    <property type="entry name" value="METALLOPROTEASE TLDD"/>
    <property type="match status" value="1"/>
</dbReference>
<evidence type="ECO:0000256" key="10">
    <source>
        <dbReference type="ARBA" id="ARBA00052385"/>
    </source>
</evidence>
<dbReference type="GO" id="GO:0004298">
    <property type="term" value="F:threonine-type endopeptidase activity"/>
    <property type="evidence" value="ECO:0007669"/>
    <property type="project" value="UniProtKB-KW"/>
</dbReference>
<accession>A0A852VPK1</accession>
<dbReference type="SUPFAM" id="SSF56235">
    <property type="entry name" value="N-terminal nucleophile aminohydrolases (Ntn hydrolases)"/>
    <property type="match status" value="1"/>
</dbReference>
<comment type="similarity">
    <text evidence="2 14">Belongs to the peptidase T1B family. HslV subfamily.</text>
</comment>
<dbReference type="PANTHER" id="PTHR32194:SF0">
    <property type="entry name" value="ATP-DEPENDENT PROTEASE SUBUNIT HSLV"/>
    <property type="match status" value="1"/>
</dbReference>
<comment type="subcellular location">
    <subcellularLocation>
        <location evidence="1 14">Cytoplasm</location>
    </subcellularLocation>
</comment>
<evidence type="ECO:0000256" key="14">
    <source>
        <dbReference type="HAMAP-Rule" id="MF_00248"/>
    </source>
</evidence>
<dbReference type="NCBIfam" id="NF003964">
    <property type="entry name" value="PRK05456.1"/>
    <property type="match status" value="1"/>
</dbReference>
<feature type="binding site" evidence="14">
    <location>
        <position position="209"/>
    </location>
    <ligand>
        <name>Na(+)</name>
        <dbReference type="ChEBI" id="CHEBI:29101"/>
    </ligand>
</feature>
<feature type="binding site" evidence="14">
    <location>
        <position position="206"/>
    </location>
    <ligand>
        <name>Na(+)</name>
        <dbReference type="ChEBI" id="CHEBI:29101"/>
    </ligand>
</feature>
<dbReference type="CDD" id="cd01913">
    <property type="entry name" value="protease_HslV"/>
    <property type="match status" value="1"/>
</dbReference>
<dbReference type="Pfam" id="PF00227">
    <property type="entry name" value="Proteasome"/>
    <property type="match status" value="1"/>
</dbReference>
<evidence type="ECO:0000313" key="15">
    <source>
        <dbReference type="EMBL" id="NYF91985.1"/>
    </source>
</evidence>
<evidence type="ECO:0000256" key="9">
    <source>
        <dbReference type="ARBA" id="ARBA00023053"/>
    </source>
</evidence>
<keyword evidence="6 14" id="KW-0888">Threonine protease</keyword>
<comment type="activity regulation">
    <text evidence="14">Allosterically activated by HslU binding.</text>
</comment>
<evidence type="ECO:0000256" key="1">
    <source>
        <dbReference type="ARBA" id="ARBA00004496"/>
    </source>
</evidence>
<dbReference type="EC" id="3.4.25.2" evidence="12 14"/>
<dbReference type="GO" id="GO:0051603">
    <property type="term" value="P:proteolysis involved in protein catabolic process"/>
    <property type="evidence" value="ECO:0007669"/>
    <property type="project" value="InterPro"/>
</dbReference>
<keyword evidence="9 14" id="KW-0915">Sodium</keyword>
<dbReference type="NCBIfam" id="TIGR03692">
    <property type="entry name" value="ATP_dep_HslV"/>
    <property type="match status" value="1"/>
</dbReference>
<reference evidence="15 16" key="1">
    <citation type="submission" date="2020-07" db="EMBL/GenBank/DDBJ databases">
        <title>Genomic Encyclopedia of Type Strains, Phase IV (KMG-V): Genome sequencing to study the core and pangenomes of soil and plant-associated prokaryotes.</title>
        <authorList>
            <person name="Whitman W."/>
        </authorList>
    </citation>
    <scope>NUCLEOTIDE SEQUENCE [LARGE SCALE GENOMIC DNA]</scope>
    <source>
        <strain evidence="15 16">M8UP22</strain>
    </source>
</reference>
<dbReference type="GO" id="GO:0046872">
    <property type="term" value="F:metal ion binding"/>
    <property type="evidence" value="ECO:0007669"/>
    <property type="project" value="UniProtKB-KW"/>
</dbReference>
<evidence type="ECO:0000256" key="11">
    <source>
        <dbReference type="ARBA" id="ARBA00064434"/>
    </source>
</evidence>
<dbReference type="HAMAP" id="MF_00248">
    <property type="entry name" value="HslV"/>
    <property type="match status" value="1"/>
</dbReference>
<evidence type="ECO:0000256" key="2">
    <source>
        <dbReference type="ARBA" id="ARBA00006053"/>
    </source>
</evidence>
<dbReference type="FunFam" id="3.60.20.10:FF:000002">
    <property type="entry name" value="ATP-dependent protease subunit HslV"/>
    <property type="match status" value="1"/>
</dbReference>
<dbReference type="AlphaFoldDB" id="A0A852VPK1"/>
<dbReference type="Proteomes" id="UP000564385">
    <property type="component" value="Unassembled WGS sequence"/>
</dbReference>
<dbReference type="PROSITE" id="PS51476">
    <property type="entry name" value="PROTEASOME_BETA_2"/>
    <property type="match status" value="1"/>
</dbReference>
<keyword evidence="7 14" id="KW-0479">Metal-binding</keyword>
<evidence type="ECO:0000256" key="13">
    <source>
        <dbReference type="ARBA" id="ARBA00074399"/>
    </source>
</evidence>
<evidence type="ECO:0000313" key="16">
    <source>
        <dbReference type="Proteomes" id="UP000564385"/>
    </source>
</evidence>
<keyword evidence="4 14" id="KW-0021">Allosteric enzyme</keyword>
<comment type="catalytic activity">
    <reaction evidence="10 14">
        <text>ATP-dependent cleavage of peptide bonds with broad specificity.</text>
        <dbReference type="EC" id="3.4.25.2"/>
    </reaction>
</comment>
<dbReference type="GO" id="GO:0005839">
    <property type="term" value="C:proteasome core complex"/>
    <property type="evidence" value="ECO:0007669"/>
    <property type="project" value="InterPro"/>
</dbReference>
<dbReference type="GO" id="GO:0009376">
    <property type="term" value="C:HslUV protease complex"/>
    <property type="evidence" value="ECO:0007669"/>
    <property type="project" value="UniProtKB-UniRule"/>
</dbReference>
<organism evidence="15 16">
    <name type="scientific">Tunturiibacter lichenicola</name>
    <dbReference type="NCBI Taxonomy" id="2051959"/>
    <lineage>
        <taxon>Bacteria</taxon>
        <taxon>Pseudomonadati</taxon>
        <taxon>Acidobacteriota</taxon>
        <taxon>Terriglobia</taxon>
        <taxon>Terriglobales</taxon>
        <taxon>Acidobacteriaceae</taxon>
        <taxon>Tunturiibacter</taxon>
    </lineage>
</organism>
<comment type="subunit">
    <text evidence="11 14">A double ring-shaped homohexamer of HslV is capped on each side by a ring-shaped HslU homohexamer. The assembly of the HslU/HslV complex is dependent on binding of ATP.</text>
</comment>
<evidence type="ECO:0000256" key="5">
    <source>
        <dbReference type="ARBA" id="ARBA00022670"/>
    </source>
</evidence>
<sequence length="229" mass="24396">MKPPSSSISKLSAPAKNSTLPLRIAEPLGVPHPLGIAHPLDLGDGRRIRSTTVICVRRGDSVVMAADGQVSLGSTIMKGSAKKIRRLYQDKVLAGFAGSTADAFSLFARFETKLEQYAGNLGRAAVELAKDWRTDKMLRQLEALLIVADSKHTFLLSGTGDVIDPDEGIATIGSGGSFALASARALMENTDLSAREIAVKSLKIAGQICIYTNDQVTVEELKSETAENQ</sequence>
<dbReference type="InterPro" id="IPR001353">
    <property type="entry name" value="Proteasome_sua/b"/>
</dbReference>